<evidence type="ECO:0000313" key="2">
    <source>
        <dbReference type="Proteomes" id="UP001185927"/>
    </source>
</evidence>
<reference evidence="1 2" key="1">
    <citation type="submission" date="2023-10" db="EMBL/GenBank/DDBJ databases">
        <title>Development of a sustainable strategy for remediation of hydrocarbon-contaminated territories based on the waste exchange concept.</title>
        <authorList>
            <person name="Krivoruchko A."/>
        </authorList>
    </citation>
    <scope>NUCLEOTIDE SEQUENCE [LARGE SCALE GENOMIC DNA]</scope>
    <source>
        <strain evidence="1 2">IEGM 1203</strain>
    </source>
</reference>
<accession>A0ABU4C4X4</accession>
<sequence>MPVVEHLEGQWREWRHARVAELTRPYGWTSLVAQHWLEEGSAARELDLLPGTWSVENGAVIFSPPVHGPTLSVDGEHQRTPVEIVHGRNQSFGHGKSVAVYYGIYEVETIDRTTDSGSPIFAVRVRDPRVSAMKDFSGLSAFDYDPDWRIPVTFTPTPRDDIRAITVEPGVRETTTWIGTLRFEHGGSEHDLTIIGKESAEGVTPVAHVRDLTSGKETYGAGRVVNLEWADDAHQRIDFIDFNYLVALPCAFTNFVTCPLTPRENHLDFAIEAGEKRPRHDVDRVTTFRA</sequence>
<dbReference type="InterPro" id="IPR012467">
    <property type="entry name" value="DUF1684"/>
</dbReference>
<proteinExistence type="predicted"/>
<dbReference type="RefSeq" id="WP_317546124.1">
    <property type="nucleotide sequence ID" value="NZ_JAWLKB010000057.1"/>
</dbReference>
<evidence type="ECO:0000313" key="1">
    <source>
        <dbReference type="EMBL" id="MDV6271576.1"/>
    </source>
</evidence>
<keyword evidence="2" id="KW-1185">Reference proteome</keyword>
<gene>
    <name evidence="1" type="ORF">R3Q16_33820</name>
</gene>
<dbReference type="PANTHER" id="PTHR41913:SF1">
    <property type="entry name" value="DUF1684 DOMAIN-CONTAINING PROTEIN"/>
    <property type="match status" value="1"/>
</dbReference>
<comment type="caution">
    <text evidence="1">The sequence shown here is derived from an EMBL/GenBank/DDBJ whole genome shotgun (WGS) entry which is preliminary data.</text>
</comment>
<organism evidence="1 2">
    <name type="scientific">Rhodococcus globerulus</name>
    <dbReference type="NCBI Taxonomy" id="33008"/>
    <lineage>
        <taxon>Bacteria</taxon>
        <taxon>Bacillati</taxon>
        <taxon>Actinomycetota</taxon>
        <taxon>Actinomycetes</taxon>
        <taxon>Mycobacteriales</taxon>
        <taxon>Nocardiaceae</taxon>
        <taxon>Rhodococcus</taxon>
    </lineage>
</organism>
<dbReference type="Pfam" id="PF07920">
    <property type="entry name" value="DUF1684"/>
    <property type="match status" value="1"/>
</dbReference>
<dbReference type="Proteomes" id="UP001185927">
    <property type="component" value="Unassembled WGS sequence"/>
</dbReference>
<protein>
    <submittedName>
        <fullName evidence="1">DUF1684 domain-containing protein</fullName>
    </submittedName>
</protein>
<dbReference type="EMBL" id="JAWLKB010000057">
    <property type="protein sequence ID" value="MDV6271576.1"/>
    <property type="molecule type" value="Genomic_DNA"/>
</dbReference>
<name>A0ABU4C4X4_RHOGO</name>
<dbReference type="PANTHER" id="PTHR41913">
    <property type="entry name" value="DUF1684 DOMAIN-CONTAINING PROTEIN"/>
    <property type="match status" value="1"/>
</dbReference>